<evidence type="ECO:0000313" key="1">
    <source>
        <dbReference type="EMBL" id="QHT76282.1"/>
    </source>
</evidence>
<sequence>MSDITFYFSLISGALLTISEMMPYITKIQSNGILHSITNFLTSKANSSSSNPETRPLLPQYDAQLAEQYNKICEKLEELKNTRVSINEIDDKRITVVIE</sequence>
<dbReference type="AlphaFoldDB" id="A0A6C0H6T0"/>
<organism evidence="1">
    <name type="scientific">viral metagenome</name>
    <dbReference type="NCBI Taxonomy" id="1070528"/>
    <lineage>
        <taxon>unclassified sequences</taxon>
        <taxon>metagenomes</taxon>
        <taxon>organismal metagenomes</taxon>
    </lineage>
</organism>
<reference evidence="1" key="1">
    <citation type="journal article" date="2020" name="Nature">
        <title>Giant virus diversity and host interactions through global metagenomics.</title>
        <authorList>
            <person name="Schulz F."/>
            <person name="Roux S."/>
            <person name="Paez-Espino D."/>
            <person name="Jungbluth S."/>
            <person name="Walsh D.A."/>
            <person name="Denef V.J."/>
            <person name="McMahon K.D."/>
            <person name="Konstantinidis K.T."/>
            <person name="Eloe-Fadrosh E.A."/>
            <person name="Kyrpides N.C."/>
            <person name="Woyke T."/>
        </authorList>
    </citation>
    <scope>NUCLEOTIDE SEQUENCE</scope>
    <source>
        <strain evidence="1">GVMAG-M-3300023179-73</strain>
    </source>
</reference>
<accession>A0A6C0H6T0</accession>
<protein>
    <submittedName>
        <fullName evidence="1">Uncharacterized protein</fullName>
    </submittedName>
</protein>
<dbReference type="EMBL" id="MN739893">
    <property type="protein sequence ID" value="QHT76282.1"/>
    <property type="molecule type" value="Genomic_DNA"/>
</dbReference>
<name>A0A6C0H6T0_9ZZZZ</name>
<proteinExistence type="predicted"/>